<dbReference type="Proteomes" id="UP001596119">
    <property type="component" value="Unassembled WGS sequence"/>
</dbReference>
<feature type="domain" description="Enoyl reductase (ER)" evidence="2">
    <location>
        <begin position="12"/>
        <end position="320"/>
    </location>
</feature>
<dbReference type="SMART" id="SM00829">
    <property type="entry name" value="PKS_ER"/>
    <property type="match status" value="1"/>
</dbReference>
<dbReference type="CDD" id="cd08253">
    <property type="entry name" value="zeta_crystallin"/>
    <property type="match status" value="1"/>
</dbReference>
<dbReference type="InterPro" id="IPR013149">
    <property type="entry name" value="ADH-like_C"/>
</dbReference>
<name>A0ABW1I308_9PSEU</name>
<dbReference type="Gene3D" id="3.40.50.720">
    <property type="entry name" value="NAD(P)-binding Rossmann-like Domain"/>
    <property type="match status" value="1"/>
</dbReference>
<dbReference type="PANTHER" id="PTHR44154">
    <property type="entry name" value="QUINONE OXIDOREDUCTASE"/>
    <property type="match status" value="1"/>
</dbReference>
<keyword evidence="4" id="KW-1185">Reference proteome</keyword>
<evidence type="ECO:0000259" key="2">
    <source>
        <dbReference type="SMART" id="SM00829"/>
    </source>
</evidence>
<dbReference type="SUPFAM" id="SSF50129">
    <property type="entry name" value="GroES-like"/>
    <property type="match status" value="1"/>
</dbReference>
<dbReference type="PANTHER" id="PTHR44154:SF1">
    <property type="entry name" value="QUINONE OXIDOREDUCTASE"/>
    <property type="match status" value="1"/>
</dbReference>
<accession>A0ABW1I308</accession>
<dbReference type="InterPro" id="IPR011032">
    <property type="entry name" value="GroES-like_sf"/>
</dbReference>
<evidence type="ECO:0000313" key="3">
    <source>
        <dbReference type="EMBL" id="MFC5948008.1"/>
    </source>
</evidence>
<dbReference type="InterPro" id="IPR036291">
    <property type="entry name" value="NAD(P)-bd_dom_sf"/>
</dbReference>
<dbReference type="InterPro" id="IPR013154">
    <property type="entry name" value="ADH-like_N"/>
</dbReference>
<organism evidence="3 4">
    <name type="scientific">Pseudonocardia lutea</name>
    <dbReference type="NCBI Taxonomy" id="2172015"/>
    <lineage>
        <taxon>Bacteria</taxon>
        <taxon>Bacillati</taxon>
        <taxon>Actinomycetota</taxon>
        <taxon>Actinomycetes</taxon>
        <taxon>Pseudonocardiales</taxon>
        <taxon>Pseudonocardiaceae</taxon>
        <taxon>Pseudonocardia</taxon>
    </lineage>
</organism>
<dbReference type="InterPro" id="IPR051603">
    <property type="entry name" value="Zinc-ADH_QOR/CCCR"/>
</dbReference>
<dbReference type="InterPro" id="IPR020843">
    <property type="entry name" value="ER"/>
</dbReference>
<protein>
    <submittedName>
        <fullName evidence="3">NADPH:quinone reductase</fullName>
    </submittedName>
</protein>
<dbReference type="EMBL" id="JBHSQK010000011">
    <property type="protein sequence ID" value="MFC5948008.1"/>
    <property type="molecule type" value="Genomic_DNA"/>
</dbReference>
<dbReference type="RefSeq" id="WP_379565066.1">
    <property type="nucleotide sequence ID" value="NZ_JBHSQK010000011.1"/>
</dbReference>
<dbReference type="SUPFAM" id="SSF51735">
    <property type="entry name" value="NAD(P)-binding Rossmann-fold domains"/>
    <property type="match status" value="1"/>
</dbReference>
<reference evidence="4" key="1">
    <citation type="journal article" date="2019" name="Int. J. Syst. Evol. Microbiol.">
        <title>The Global Catalogue of Microorganisms (GCM) 10K type strain sequencing project: providing services to taxonomists for standard genome sequencing and annotation.</title>
        <authorList>
            <consortium name="The Broad Institute Genomics Platform"/>
            <consortium name="The Broad Institute Genome Sequencing Center for Infectious Disease"/>
            <person name="Wu L."/>
            <person name="Ma J."/>
        </authorList>
    </citation>
    <scope>NUCLEOTIDE SEQUENCE [LARGE SCALE GENOMIC DNA]</scope>
    <source>
        <strain evidence="4">CGMCC 4.7397</strain>
    </source>
</reference>
<keyword evidence="1" id="KW-0521">NADP</keyword>
<sequence length="325" mass="33413">MRAAVYRRPGPAAEVFEIVELDVPEPGPGEVRLRMVTSGINPTDWKTRAGLTRRRPDGFQVPHHDGAGVVDAVGSDVAGLAVGQRVWTYLAAYRNRYGTAAEYAVLPAVQAVPLPDGASADLGACLGVPALTAAHCLGGSPEAVKGRTVLVAGGAGAVGHYAIELAKHAGAEVVATVSSDEKRTLALEAGADHVVLHTEPDVARRIGDLVGGVDRVVEVAPAANMELDLAVLAPGGTISTYAAEPELRLAGGPLMSGNVTLQFVLLYGLAAEQLASAVRWTSDALAVGGLTALPVVGYPLAQVAAAHDRVEEGFVGKVVLRPGEK</sequence>
<proteinExistence type="predicted"/>
<gene>
    <name evidence="3" type="ORF">ACFQH9_06950</name>
</gene>
<comment type="caution">
    <text evidence="3">The sequence shown here is derived from an EMBL/GenBank/DDBJ whole genome shotgun (WGS) entry which is preliminary data.</text>
</comment>
<dbReference type="Pfam" id="PF08240">
    <property type="entry name" value="ADH_N"/>
    <property type="match status" value="1"/>
</dbReference>
<dbReference type="Gene3D" id="3.90.180.10">
    <property type="entry name" value="Medium-chain alcohol dehydrogenases, catalytic domain"/>
    <property type="match status" value="1"/>
</dbReference>
<evidence type="ECO:0000256" key="1">
    <source>
        <dbReference type="ARBA" id="ARBA00022857"/>
    </source>
</evidence>
<dbReference type="Pfam" id="PF00107">
    <property type="entry name" value="ADH_zinc_N"/>
    <property type="match status" value="1"/>
</dbReference>
<evidence type="ECO:0000313" key="4">
    <source>
        <dbReference type="Proteomes" id="UP001596119"/>
    </source>
</evidence>